<feature type="domain" description="Retrovirus-related Pol polyprotein from transposon TNT 1-94-like beta-barrel" evidence="1">
    <location>
        <begin position="42"/>
        <end position="118"/>
    </location>
</feature>
<dbReference type="AlphaFoldDB" id="A0A072TIT6"/>
<reference evidence="2 4" key="1">
    <citation type="journal article" date="2011" name="Nature">
        <title>The Medicago genome provides insight into the evolution of rhizobial symbioses.</title>
        <authorList>
            <person name="Young N.D."/>
            <person name="Debelle F."/>
            <person name="Oldroyd G.E."/>
            <person name="Geurts R."/>
            <person name="Cannon S.B."/>
            <person name="Udvardi M.K."/>
            <person name="Benedito V.A."/>
            <person name="Mayer K.F."/>
            <person name="Gouzy J."/>
            <person name="Schoof H."/>
            <person name="Van de Peer Y."/>
            <person name="Proost S."/>
            <person name="Cook D.R."/>
            <person name="Meyers B.C."/>
            <person name="Spannagl M."/>
            <person name="Cheung F."/>
            <person name="De Mita S."/>
            <person name="Krishnakumar V."/>
            <person name="Gundlach H."/>
            <person name="Zhou S."/>
            <person name="Mudge J."/>
            <person name="Bharti A.K."/>
            <person name="Murray J.D."/>
            <person name="Naoumkina M.A."/>
            <person name="Rosen B."/>
            <person name="Silverstein K.A."/>
            <person name="Tang H."/>
            <person name="Rombauts S."/>
            <person name="Zhao P.X."/>
            <person name="Zhou P."/>
            <person name="Barbe V."/>
            <person name="Bardou P."/>
            <person name="Bechner M."/>
            <person name="Bellec A."/>
            <person name="Berger A."/>
            <person name="Berges H."/>
            <person name="Bidwell S."/>
            <person name="Bisseling T."/>
            <person name="Choisne N."/>
            <person name="Couloux A."/>
            <person name="Denny R."/>
            <person name="Deshpande S."/>
            <person name="Dai X."/>
            <person name="Doyle J.J."/>
            <person name="Dudez A.M."/>
            <person name="Farmer A.D."/>
            <person name="Fouteau S."/>
            <person name="Franken C."/>
            <person name="Gibelin C."/>
            <person name="Gish J."/>
            <person name="Goldstein S."/>
            <person name="Gonzalez A.J."/>
            <person name="Green P.J."/>
            <person name="Hallab A."/>
            <person name="Hartog M."/>
            <person name="Hua A."/>
            <person name="Humphray S.J."/>
            <person name="Jeong D.H."/>
            <person name="Jing Y."/>
            <person name="Jocker A."/>
            <person name="Kenton S.M."/>
            <person name="Kim D.J."/>
            <person name="Klee K."/>
            <person name="Lai H."/>
            <person name="Lang C."/>
            <person name="Lin S."/>
            <person name="Macmil S.L."/>
            <person name="Magdelenat G."/>
            <person name="Matthews L."/>
            <person name="McCorrison J."/>
            <person name="Monaghan E.L."/>
            <person name="Mun J.H."/>
            <person name="Najar F.Z."/>
            <person name="Nicholson C."/>
            <person name="Noirot C."/>
            <person name="O'Bleness M."/>
            <person name="Paule C.R."/>
            <person name="Poulain J."/>
            <person name="Prion F."/>
            <person name="Qin B."/>
            <person name="Qu C."/>
            <person name="Retzel E.F."/>
            <person name="Riddle C."/>
            <person name="Sallet E."/>
            <person name="Samain S."/>
            <person name="Samson N."/>
            <person name="Sanders I."/>
            <person name="Saurat O."/>
            <person name="Scarpelli C."/>
            <person name="Schiex T."/>
            <person name="Segurens B."/>
            <person name="Severin A.J."/>
            <person name="Sherrier D.J."/>
            <person name="Shi R."/>
            <person name="Sims S."/>
            <person name="Singer S.R."/>
            <person name="Sinharoy S."/>
            <person name="Sterck L."/>
            <person name="Viollet A."/>
            <person name="Wang B.B."/>
            <person name="Wang K."/>
            <person name="Wang M."/>
            <person name="Wang X."/>
            <person name="Warfsmann J."/>
            <person name="Weissenbach J."/>
            <person name="White D.D."/>
            <person name="White J.D."/>
            <person name="Wiley G.B."/>
            <person name="Wincker P."/>
            <person name="Xing Y."/>
            <person name="Yang L."/>
            <person name="Yao Z."/>
            <person name="Ying F."/>
            <person name="Zhai J."/>
            <person name="Zhou L."/>
            <person name="Zuber A."/>
            <person name="Denarie J."/>
            <person name="Dixon R.A."/>
            <person name="May G.D."/>
            <person name="Schwartz D.C."/>
            <person name="Rogers J."/>
            <person name="Quetier F."/>
            <person name="Town C.D."/>
            <person name="Roe B.A."/>
        </authorList>
    </citation>
    <scope>NUCLEOTIDE SEQUENCE [LARGE SCALE GENOMIC DNA]</scope>
    <source>
        <strain evidence="2">A17</strain>
        <strain evidence="3 4">cv. Jemalong A17</strain>
    </source>
</reference>
<organism evidence="2 4">
    <name type="scientific">Medicago truncatula</name>
    <name type="common">Barrel medic</name>
    <name type="synonym">Medicago tribuloides</name>
    <dbReference type="NCBI Taxonomy" id="3880"/>
    <lineage>
        <taxon>Eukaryota</taxon>
        <taxon>Viridiplantae</taxon>
        <taxon>Streptophyta</taxon>
        <taxon>Embryophyta</taxon>
        <taxon>Tracheophyta</taxon>
        <taxon>Spermatophyta</taxon>
        <taxon>Magnoliopsida</taxon>
        <taxon>eudicotyledons</taxon>
        <taxon>Gunneridae</taxon>
        <taxon>Pentapetalae</taxon>
        <taxon>rosids</taxon>
        <taxon>fabids</taxon>
        <taxon>Fabales</taxon>
        <taxon>Fabaceae</taxon>
        <taxon>Papilionoideae</taxon>
        <taxon>50 kb inversion clade</taxon>
        <taxon>NPAAA clade</taxon>
        <taxon>Hologalegina</taxon>
        <taxon>IRL clade</taxon>
        <taxon>Trifolieae</taxon>
        <taxon>Medicago</taxon>
    </lineage>
</organism>
<dbReference type="EnsemblPlants" id="KEH17454">
    <property type="protein sequence ID" value="KEH17454"/>
    <property type="gene ID" value="MTR_0014s0300"/>
</dbReference>
<proteinExistence type="predicted"/>
<reference evidence="2 4" key="2">
    <citation type="journal article" date="2014" name="BMC Genomics">
        <title>An improved genome release (version Mt4.0) for the model legume Medicago truncatula.</title>
        <authorList>
            <person name="Tang H."/>
            <person name="Krishnakumar V."/>
            <person name="Bidwell S."/>
            <person name="Rosen B."/>
            <person name="Chan A."/>
            <person name="Zhou S."/>
            <person name="Gentzbittel L."/>
            <person name="Childs K.L."/>
            <person name="Yandell M."/>
            <person name="Gundlach H."/>
            <person name="Mayer K.F."/>
            <person name="Schwartz D.C."/>
            <person name="Town C.D."/>
        </authorList>
    </citation>
    <scope>GENOME REANNOTATION</scope>
    <source>
        <strain evidence="2">A17</strain>
        <strain evidence="3 4">cv. Jemalong A17</strain>
    </source>
</reference>
<dbReference type="EMBL" id="KL402739">
    <property type="protein sequence ID" value="KEH17454.1"/>
    <property type="molecule type" value="Genomic_DNA"/>
</dbReference>
<gene>
    <name evidence="2" type="ORF">MTR_0014s0300</name>
</gene>
<evidence type="ECO:0000313" key="4">
    <source>
        <dbReference type="Proteomes" id="UP000002051"/>
    </source>
</evidence>
<sequence length="175" mass="19863">MITWDDMEESDPQEDADTDMGLMAQSDFDEEVLPQGARTKPWYLDNGCSRHMTGDMSCFLTFEKKDGGLVTFGNNDKGKIRGKGTIDNPNSAKIENVQYVEGLKHNLLSISQLCDSGFEVVFKRNICENVPSFRMFIRMFMKSECSLECSSVQFVLKGQNVQPLDSESENHIRRI</sequence>
<evidence type="ECO:0000259" key="1">
    <source>
        <dbReference type="Pfam" id="PF22936"/>
    </source>
</evidence>
<name>A0A072TIT6_MEDTR</name>
<accession>A0A072TIT6</accession>
<protein>
    <recommendedName>
        <fullName evidence="1">Retrovirus-related Pol polyprotein from transposon TNT 1-94-like beta-barrel domain-containing protein</fullName>
    </recommendedName>
</protein>
<evidence type="ECO:0000313" key="2">
    <source>
        <dbReference type="EMBL" id="KEH17454.1"/>
    </source>
</evidence>
<keyword evidence="4" id="KW-1185">Reference proteome</keyword>
<dbReference type="Pfam" id="PF22936">
    <property type="entry name" value="Pol_BBD"/>
    <property type="match status" value="1"/>
</dbReference>
<reference evidence="3" key="3">
    <citation type="submission" date="2015-06" db="UniProtKB">
        <authorList>
            <consortium name="EnsemblPlants"/>
        </authorList>
    </citation>
    <scope>IDENTIFICATION</scope>
    <source>
        <strain evidence="3">cv. Jemalong A17</strain>
    </source>
</reference>
<evidence type="ECO:0000313" key="3">
    <source>
        <dbReference type="EnsemblPlants" id="KEH17454"/>
    </source>
</evidence>
<dbReference type="Proteomes" id="UP000002051">
    <property type="component" value="Unassembled WGS sequence"/>
</dbReference>
<dbReference type="InterPro" id="IPR054722">
    <property type="entry name" value="PolX-like_BBD"/>
</dbReference>
<dbReference type="HOGENOM" id="CLU_1534817_0_0_1"/>